<reference evidence="1" key="1">
    <citation type="submission" date="2024-02" db="EMBL/GenBank/DDBJ databases">
        <title>Metagenome Assembled Genome of Zalaria obscura JY119.</title>
        <authorList>
            <person name="Vighnesh L."/>
            <person name="Jagadeeshwari U."/>
            <person name="Venkata Ramana C."/>
            <person name="Sasikala C."/>
        </authorList>
    </citation>
    <scope>NUCLEOTIDE SEQUENCE</scope>
    <source>
        <strain evidence="1">JY119</strain>
    </source>
</reference>
<evidence type="ECO:0000313" key="1">
    <source>
        <dbReference type="EMBL" id="KAK8196129.1"/>
    </source>
</evidence>
<name>A0ACC3S7I8_9PEZI</name>
<accession>A0ACC3S7I8</accession>
<dbReference type="Proteomes" id="UP001320706">
    <property type="component" value="Unassembled WGS sequence"/>
</dbReference>
<protein>
    <submittedName>
        <fullName evidence="1">Uncharacterized protein</fullName>
    </submittedName>
</protein>
<gene>
    <name evidence="1" type="ORF">M8818_007282</name>
</gene>
<proteinExistence type="predicted"/>
<evidence type="ECO:0000313" key="2">
    <source>
        <dbReference type="Proteomes" id="UP001320706"/>
    </source>
</evidence>
<dbReference type="EMBL" id="JAMKPW020000042">
    <property type="protein sequence ID" value="KAK8196129.1"/>
    <property type="molecule type" value="Genomic_DNA"/>
</dbReference>
<comment type="caution">
    <text evidence="1">The sequence shown here is derived from an EMBL/GenBank/DDBJ whole genome shotgun (WGS) entry which is preliminary data.</text>
</comment>
<organism evidence="1 2">
    <name type="scientific">Zalaria obscura</name>
    <dbReference type="NCBI Taxonomy" id="2024903"/>
    <lineage>
        <taxon>Eukaryota</taxon>
        <taxon>Fungi</taxon>
        <taxon>Dikarya</taxon>
        <taxon>Ascomycota</taxon>
        <taxon>Pezizomycotina</taxon>
        <taxon>Dothideomycetes</taxon>
        <taxon>Dothideomycetidae</taxon>
        <taxon>Dothideales</taxon>
        <taxon>Zalariaceae</taxon>
        <taxon>Zalaria</taxon>
    </lineage>
</organism>
<sequence>MKNVKARRSKCKQIEGDLERPVVYYITLCDENGYSTTGNQLYRGLLLGFKYTDWLEVYGDSDYPRRKEQTPELARFIKAVEASMPTARPDKAWKPALGEQLQDAERRYARSKAQLKHIRKSLKFLRRRLNQFYADNPDWDWDKPLPWYIFHVDFTRDVSYRRHQHETHRSSIPVMNLLDSLFRMLYPGSGICARFKVLPCLVEFRRRRRFAAIL</sequence>
<keyword evidence="2" id="KW-1185">Reference proteome</keyword>